<dbReference type="CDD" id="cd00093">
    <property type="entry name" value="HTH_XRE"/>
    <property type="match status" value="1"/>
</dbReference>
<dbReference type="InterPro" id="IPR041413">
    <property type="entry name" value="MLTR_LBD"/>
</dbReference>
<protein>
    <submittedName>
        <fullName evidence="2">XRE family transcriptional regulator</fullName>
    </submittedName>
</protein>
<gene>
    <name evidence="2" type="ORF">EJP77_14635</name>
</gene>
<dbReference type="Pfam" id="PF13560">
    <property type="entry name" value="HTH_31"/>
    <property type="match status" value="1"/>
</dbReference>
<dbReference type="OrthoDB" id="5346389at2"/>
<dbReference type="AlphaFoldDB" id="A0A3S1B6D1"/>
<dbReference type="RefSeq" id="WP_127199991.1">
    <property type="nucleotide sequence ID" value="NZ_RZNX01000006.1"/>
</dbReference>
<reference evidence="2 3" key="1">
    <citation type="submission" date="2018-12" db="EMBL/GenBank/DDBJ databases">
        <authorList>
            <person name="Sun L."/>
            <person name="Chen Z."/>
        </authorList>
    </citation>
    <scope>NUCLEOTIDE SEQUENCE [LARGE SCALE GENOMIC DNA]</scope>
    <source>
        <strain evidence="2 3">3-5-3</strain>
    </source>
</reference>
<accession>A0A3S1B6D1</accession>
<dbReference type="InterPro" id="IPR010982">
    <property type="entry name" value="Lambda_DNA-bd_dom_sf"/>
</dbReference>
<evidence type="ECO:0000313" key="3">
    <source>
        <dbReference type="Proteomes" id="UP000272464"/>
    </source>
</evidence>
<organism evidence="2 3">
    <name type="scientific">Paenibacillus zeisoli</name>
    <dbReference type="NCBI Taxonomy" id="2496267"/>
    <lineage>
        <taxon>Bacteria</taxon>
        <taxon>Bacillati</taxon>
        <taxon>Bacillota</taxon>
        <taxon>Bacilli</taxon>
        <taxon>Bacillales</taxon>
        <taxon>Paenibacillaceae</taxon>
        <taxon>Paenibacillus</taxon>
    </lineage>
</organism>
<dbReference type="SUPFAM" id="SSF47413">
    <property type="entry name" value="lambda repressor-like DNA-binding domains"/>
    <property type="match status" value="1"/>
</dbReference>
<keyword evidence="3" id="KW-1185">Reference proteome</keyword>
<dbReference type="Gene3D" id="1.10.260.40">
    <property type="entry name" value="lambda repressor-like DNA-binding domains"/>
    <property type="match status" value="1"/>
</dbReference>
<sequence length="276" mass="31699">MSSDNHRTKILGEFLKSRRERIKPDHIETTGRFGRRRTPGLRREEVAHLAGVSITWYTWLEQGRVNTASREVIESVGRALQLSSEEQLHLLRLANYGGKSDLYPQAEMSPGLQQIIDQLHYPAIIANHRTEVLAYNRVATEAIVNFSAIPAGERVMTRLIFTEPSLRKQLVNWEEFADYTIGVFRSSFDQQVGDPWNEKFVSQMCQESEEFLALWRVHEVRQKTAILYTFDHPAAGRLFFQLNTFSSINGDANLHCCVFTPVAGTDTELKLREFLK</sequence>
<dbReference type="InterPro" id="IPR001387">
    <property type="entry name" value="Cro/C1-type_HTH"/>
</dbReference>
<dbReference type="Proteomes" id="UP000272464">
    <property type="component" value="Unassembled WGS sequence"/>
</dbReference>
<dbReference type="Gene3D" id="3.30.450.180">
    <property type="match status" value="1"/>
</dbReference>
<dbReference type="PANTHER" id="PTHR35010">
    <property type="entry name" value="BLL4672 PROTEIN-RELATED"/>
    <property type="match status" value="1"/>
</dbReference>
<feature type="domain" description="HTH cro/C1-type" evidence="1">
    <location>
        <begin position="14"/>
        <end position="87"/>
    </location>
</feature>
<proteinExistence type="predicted"/>
<dbReference type="Pfam" id="PF17765">
    <property type="entry name" value="MLTR_LBD"/>
    <property type="match status" value="1"/>
</dbReference>
<name>A0A3S1B6D1_9BACL</name>
<evidence type="ECO:0000259" key="1">
    <source>
        <dbReference type="SMART" id="SM00530"/>
    </source>
</evidence>
<dbReference type="EMBL" id="RZNX01000006">
    <property type="protein sequence ID" value="RUT29608.1"/>
    <property type="molecule type" value="Genomic_DNA"/>
</dbReference>
<dbReference type="SMART" id="SM00530">
    <property type="entry name" value="HTH_XRE"/>
    <property type="match status" value="1"/>
</dbReference>
<dbReference type="GO" id="GO:0003677">
    <property type="term" value="F:DNA binding"/>
    <property type="evidence" value="ECO:0007669"/>
    <property type="project" value="InterPro"/>
</dbReference>
<comment type="caution">
    <text evidence="2">The sequence shown here is derived from an EMBL/GenBank/DDBJ whole genome shotgun (WGS) entry which is preliminary data.</text>
</comment>
<evidence type="ECO:0000313" key="2">
    <source>
        <dbReference type="EMBL" id="RUT29608.1"/>
    </source>
</evidence>